<protein>
    <submittedName>
        <fullName evidence="2">Uncharacterized protein</fullName>
    </submittedName>
</protein>
<keyword evidence="3" id="KW-1185">Reference proteome</keyword>
<dbReference type="EMBL" id="JARJCN010000079">
    <property type="protein sequence ID" value="KAJ7076662.1"/>
    <property type="molecule type" value="Genomic_DNA"/>
</dbReference>
<dbReference type="Proteomes" id="UP001222325">
    <property type="component" value="Unassembled WGS sequence"/>
</dbReference>
<name>A0AAD6TSI6_9AGAR</name>
<evidence type="ECO:0000313" key="2">
    <source>
        <dbReference type="EMBL" id="KAJ7076662.1"/>
    </source>
</evidence>
<sequence length="381" mass="42060">MDSASNGTQHGHILSTKSRILTVKPSFSGAFIRTGAARPGGQLEASACQQCYQPPLGGDPGELLRCPVDVKPYAIMSYHIKSSGPAIEPSSTDRLAPGTDYGWYFNQDVWKLPQSEYVADAPPPTAESKCGDGTRWGPLQVYWFHAGTHSRLDHPTGGCSLWDEWDWTPFLAADNVITMQAELRFHFHNSHFTADIDDGYRIFVLRAMGDAQKLLPSRHPPHARNDASVDRFLRIHCRYSLSLMLRDGDIRESYPNGAIMTMMHGLGVDFMGNDDLQQEGTFPPAVRLYTRFGYPVRTERSAAGPCEMAPLTGERRQTEPGKEILADAMRGQMTMSLDESGRDAGSDEEENGRLDEASRSSSPDEMQGSQAPSSANTLDEQ</sequence>
<accession>A0AAD6TSI6</accession>
<proteinExistence type="predicted"/>
<reference evidence="2" key="1">
    <citation type="submission" date="2023-03" db="EMBL/GenBank/DDBJ databases">
        <title>Massive genome expansion in bonnet fungi (Mycena s.s.) driven by repeated elements and novel gene families across ecological guilds.</title>
        <authorList>
            <consortium name="Lawrence Berkeley National Laboratory"/>
            <person name="Harder C.B."/>
            <person name="Miyauchi S."/>
            <person name="Viragh M."/>
            <person name="Kuo A."/>
            <person name="Thoen E."/>
            <person name="Andreopoulos B."/>
            <person name="Lu D."/>
            <person name="Skrede I."/>
            <person name="Drula E."/>
            <person name="Henrissat B."/>
            <person name="Morin E."/>
            <person name="Kohler A."/>
            <person name="Barry K."/>
            <person name="LaButti K."/>
            <person name="Morin E."/>
            <person name="Salamov A."/>
            <person name="Lipzen A."/>
            <person name="Mereny Z."/>
            <person name="Hegedus B."/>
            <person name="Baldrian P."/>
            <person name="Stursova M."/>
            <person name="Weitz H."/>
            <person name="Taylor A."/>
            <person name="Grigoriev I.V."/>
            <person name="Nagy L.G."/>
            <person name="Martin F."/>
            <person name="Kauserud H."/>
        </authorList>
    </citation>
    <scope>NUCLEOTIDE SEQUENCE</scope>
    <source>
        <strain evidence="2">CBHHK173m</strain>
    </source>
</reference>
<feature type="region of interest" description="Disordered" evidence="1">
    <location>
        <begin position="329"/>
        <end position="381"/>
    </location>
</feature>
<dbReference type="AlphaFoldDB" id="A0AAD6TSI6"/>
<feature type="compositionally biased region" description="Basic and acidic residues" evidence="1">
    <location>
        <begin position="339"/>
        <end position="358"/>
    </location>
</feature>
<evidence type="ECO:0000256" key="1">
    <source>
        <dbReference type="SAM" id="MobiDB-lite"/>
    </source>
</evidence>
<evidence type="ECO:0000313" key="3">
    <source>
        <dbReference type="Proteomes" id="UP001222325"/>
    </source>
</evidence>
<feature type="compositionally biased region" description="Polar residues" evidence="1">
    <location>
        <begin position="359"/>
        <end position="381"/>
    </location>
</feature>
<organism evidence="2 3">
    <name type="scientific">Mycena belliarum</name>
    <dbReference type="NCBI Taxonomy" id="1033014"/>
    <lineage>
        <taxon>Eukaryota</taxon>
        <taxon>Fungi</taxon>
        <taxon>Dikarya</taxon>
        <taxon>Basidiomycota</taxon>
        <taxon>Agaricomycotina</taxon>
        <taxon>Agaricomycetes</taxon>
        <taxon>Agaricomycetidae</taxon>
        <taxon>Agaricales</taxon>
        <taxon>Marasmiineae</taxon>
        <taxon>Mycenaceae</taxon>
        <taxon>Mycena</taxon>
    </lineage>
</organism>
<comment type="caution">
    <text evidence="2">The sequence shown here is derived from an EMBL/GenBank/DDBJ whole genome shotgun (WGS) entry which is preliminary data.</text>
</comment>
<gene>
    <name evidence="2" type="ORF">B0H15DRAFT_955518</name>
</gene>